<keyword evidence="2" id="KW-1133">Transmembrane helix</keyword>
<organism evidence="4 5">
    <name type="scientific">Lactuca sativa</name>
    <name type="common">Garden lettuce</name>
    <dbReference type="NCBI Taxonomy" id="4236"/>
    <lineage>
        <taxon>Eukaryota</taxon>
        <taxon>Viridiplantae</taxon>
        <taxon>Streptophyta</taxon>
        <taxon>Embryophyta</taxon>
        <taxon>Tracheophyta</taxon>
        <taxon>Spermatophyta</taxon>
        <taxon>Magnoliopsida</taxon>
        <taxon>eudicotyledons</taxon>
        <taxon>Gunneridae</taxon>
        <taxon>Pentapetalae</taxon>
        <taxon>asterids</taxon>
        <taxon>campanulids</taxon>
        <taxon>Asterales</taxon>
        <taxon>Asteraceae</taxon>
        <taxon>Cichorioideae</taxon>
        <taxon>Cichorieae</taxon>
        <taxon>Lactucinae</taxon>
        <taxon>Lactuca</taxon>
    </lineage>
</organism>
<evidence type="ECO:0000256" key="1">
    <source>
        <dbReference type="SAM" id="MobiDB-lite"/>
    </source>
</evidence>
<evidence type="ECO:0000256" key="2">
    <source>
        <dbReference type="SAM" id="Phobius"/>
    </source>
</evidence>
<dbReference type="GO" id="GO:0006013">
    <property type="term" value="P:mannose metabolic process"/>
    <property type="evidence" value="ECO:0007669"/>
    <property type="project" value="InterPro"/>
</dbReference>
<comment type="caution">
    <text evidence="4">The sequence shown here is derived from an EMBL/GenBank/DDBJ whole genome shotgun (WGS) entry which is preliminary data.</text>
</comment>
<name>A0A9R1X3I9_LACSA</name>
<accession>A0A9R1X3I9</accession>
<dbReference type="EMBL" id="NBSK02000007">
    <property type="protein sequence ID" value="KAJ0197124.1"/>
    <property type="molecule type" value="Genomic_DNA"/>
</dbReference>
<dbReference type="Pfam" id="PF07748">
    <property type="entry name" value="Glyco_hydro_38C"/>
    <property type="match status" value="1"/>
</dbReference>
<gene>
    <name evidence="4" type="ORF">LSAT_V11C700384420</name>
</gene>
<dbReference type="AlphaFoldDB" id="A0A9R1X3I9"/>
<dbReference type="Gene3D" id="2.70.98.30">
    <property type="entry name" value="Golgi alpha-mannosidase II, domain 4"/>
    <property type="match status" value="1"/>
</dbReference>
<dbReference type="PANTHER" id="PTHR11607:SF3">
    <property type="entry name" value="LYSOSOMAL ALPHA-MANNOSIDASE"/>
    <property type="match status" value="1"/>
</dbReference>
<feature type="transmembrane region" description="Helical" evidence="2">
    <location>
        <begin position="120"/>
        <end position="141"/>
    </location>
</feature>
<evidence type="ECO:0000313" key="4">
    <source>
        <dbReference type="EMBL" id="KAJ0197124.1"/>
    </source>
</evidence>
<dbReference type="Proteomes" id="UP000235145">
    <property type="component" value="Unassembled WGS sequence"/>
</dbReference>
<feature type="domain" description="Glycosyl hydrolase family 38 C-terminal" evidence="3">
    <location>
        <begin position="37"/>
        <end position="122"/>
    </location>
</feature>
<dbReference type="GO" id="GO:0004559">
    <property type="term" value="F:alpha-mannosidase activity"/>
    <property type="evidence" value="ECO:0007669"/>
    <property type="project" value="InterPro"/>
</dbReference>
<protein>
    <recommendedName>
        <fullName evidence="3">Glycosyl hydrolase family 38 C-terminal domain-containing protein</fullName>
    </recommendedName>
</protein>
<keyword evidence="2" id="KW-0812">Transmembrane</keyword>
<keyword evidence="5" id="KW-1185">Reference proteome</keyword>
<dbReference type="InterPro" id="IPR011013">
    <property type="entry name" value="Gal_mutarotase_sf_dom"/>
</dbReference>
<sequence>MEVGMLTPGWFRNLVGNSVDETGLLLGEKVGLDRTVVVEITASVKQSYSFYARFDGTTGEHASGAYIFHPNGTYCIGTQEQTPIKVLNGPIYDEVHQKINPWIYQITRVFKNKEHAEVEFTISSFFFTFVLLFIMDILCFFRWLMMELGKRLFETIGDWDLEEKKLNEDKKETCAGSDNSSNLLPCPAASQSSCIQMSKSNHGLPESQGKGFPAQSESLLHNEGERSILAMWTSLVSLPPPPPIVLPNPQDRKLKGSKSLEPCCQ</sequence>
<dbReference type="GO" id="GO:0030246">
    <property type="term" value="F:carbohydrate binding"/>
    <property type="evidence" value="ECO:0007669"/>
    <property type="project" value="InterPro"/>
</dbReference>
<dbReference type="PANTHER" id="PTHR11607">
    <property type="entry name" value="ALPHA-MANNOSIDASE"/>
    <property type="match status" value="1"/>
</dbReference>
<proteinExistence type="predicted"/>
<evidence type="ECO:0000313" key="5">
    <source>
        <dbReference type="Proteomes" id="UP000235145"/>
    </source>
</evidence>
<reference evidence="4 5" key="1">
    <citation type="journal article" date="2017" name="Nat. Commun.">
        <title>Genome assembly with in vitro proximity ligation data and whole-genome triplication in lettuce.</title>
        <authorList>
            <person name="Reyes-Chin-Wo S."/>
            <person name="Wang Z."/>
            <person name="Yang X."/>
            <person name="Kozik A."/>
            <person name="Arikit S."/>
            <person name="Song C."/>
            <person name="Xia L."/>
            <person name="Froenicke L."/>
            <person name="Lavelle D.O."/>
            <person name="Truco M.J."/>
            <person name="Xia R."/>
            <person name="Zhu S."/>
            <person name="Xu C."/>
            <person name="Xu H."/>
            <person name="Xu X."/>
            <person name="Cox K."/>
            <person name="Korf I."/>
            <person name="Meyers B.C."/>
            <person name="Michelmore R.W."/>
        </authorList>
    </citation>
    <scope>NUCLEOTIDE SEQUENCE [LARGE SCALE GENOMIC DNA]</scope>
    <source>
        <strain evidence="5">cv. Salinas</strain>
        <tissue evidence="4">Seedlings</tissue>
    </source>
</reference>
<dbReference type="InterPro" id="IPR011682">
    <property type="entry name" value="Glyco_hydro_38_C"/>
</dbReference>
<feature type="region of interest" description="Disordered" evidence="1">
    <location>
        <begin position="239"/>
        <end position="265"/>
    </location>
</feature>
<dbReference type="InterPro" id="IPR050843">
    <property type="entry name" value="Glycosyl_Hydrlase_38"/>
</dbReference>
<dbReference type="SUPFAM" id="SSF74650">
    <property type="entry name" value="Galactose mutarotase-like"/>
    <property type="match status" value="1"/>
</dbReference>
<evidence type="ECO:0000259" key="3">
    <source>
        <dbReference type="Pfam" id="PF07748"/>
    </source>
</evidence>
<keyword evidence="2" id="KW-0472">Membrane</keyword>